<dbReference type="Proteomes" id="UP001501822">
    <property type="component" value="Unassembled WGS sequence"/>
</dbReference>
<evidence type="ECO:0000256" key="6">
    <source>
        <dbReference type="ARBA" id="ARBA00023098"/>
    </source>
</evidence>
<evidence type="ECO:0000256" key="7">
    <source>
        <dbReference type="SAM" id="MobiDB-lite"/>
    </source>
</evidence>
<feature type="chain" id="PRO_5046256317" description="phospholipase D" evidence="8">
    <location>
        <begin position="28"/>
        <end position="417"/>
    </location>
</feature>
<dbReference type="InterPro" id="IPR025202">
    <property type="entry name" value="PLD-like_dom"/>
</dbReference>
<feature type="compositionally biased region" description="Low complexity" evidence="7">
    <location>
        <begin position="31"/>
        <end position="47"/>
    </location>
</feature>
<dbReference type="EC" id="3.1.4.4" evidence="3"/>
<keyword evidence="8" id="KW-0732">Signal</keyword>
<feature type="domain" description="PLD phosphodiesterase" evidence="9">
    <location>
        <begin position="324"/>
        <end position="358"/>
    </location>
</feature>
<evidence type="ECO:0000256" key="5">
    <source>
        <dbReference type="ARBA" id="ARBA00022963"/>
    </source>
</evidence>
<dbReference type="InterPro" id="IPR001736">
    <property type="entry name" value="PLipase_D/transphosphatidylase"/>
</dbReference>
<comment type="catalytic activity">
    <reaction evidence="1">
        <text>a 1,2-diacyl-sn-glycero-3-phosphocholine + H2O = a 1,2-diacyl-sn-glycero-3-phosphate + choline + H(+)</text>
        <dbReference type="Rhea" id="RHEA:14445"/>
        <dbReference type="ChEBI" id="CHEBI:15354"/>
        <dbReference type="ChEBI" id="CHEBI:15377"/>
        <dbReference type="ChEBI" id="CHEBI:15378"/>
        <dbReference type="ChEBI" id="CHEBI:57643"/>
        <dbReference type="ChEBI" id="CHEBI:58608"/>
        <dbReference type="EC" id="3.1.4.4"/>
    </reaction>
</comment>
<evidence type="ECO:0000259" key="9">
    <source>
        <dbReference type="PROSITE" id="PS50035"/>
    </source>
</evidence>
<keyword evidence="5" id="KW-0442">Lipid degradation</keyword>
<dbReference type="EMBL" id="BAAABM010000022">
    <property type="protein sequence ID" value="GAA0339917.1"/>
    <property type="molecule type" value="Genomic_DNA"/>
</dbReference>
<comment type="caution">
    <text evidence="10">The sequence shown here is derived from an EMBL/GenBank/DDBJ whole genome shotgun (WGS) entry which is preliminary data.</text>
</comment>
<dbReference type="SUPFAM" id="SSF56024">
    <property type="entry name" value="Phospholipase D/nuclease"/>
    <property type="match status" value="2"/>
</dbReference>
<feature type="signal peptide" evidence="8">
    <location>
        <begin position="1"/>
        <end position="27"/>
    </location>
</feature>
<proteinExistence type="inferred from homology"/>
<dbReference type="Gene3D" id="3.30.870.10">
    <property type="entry name" value="Endonuclease Chain A"/>
    <property type="match status" value="2"/>
</dbReference>
<accession>A0ABP3GBS4</accession>
<dbReference type="PANTHER" id="PTHR43856">
    <property type="entry name" value="CARDIOLIPIN HYDROLASE"/>
    <property type="match status" value="1"/>
</dbReference>
<dbReference type="PROSITE" id="PS50035">
    <property type="entry name" value="PLD"/>
    <property type="match status" value="1"/>
</dbReference>
<evidence type="ECO:0000256" key="2">
    <source>
        <dbReference type="ARBA" id="ARBA00008664"/>
    </source>
</evidence>
<gene>
    <name evidence="10" type="ORF">GCM10010151_31940</name>
</gene>
<reference evidence="11" key="1">
    <citation type="journal article" date="2019" name="Int. J. Syst. Evol. Microbiol.">
        <title>The Global Catalogue of Microorganisms (GCM) 10K type strain sequencing project: providing services to taxonomists for standard genome sequencing and annotation.</title>
        <authorList>
            <consortium name="The Broad Institute Genomics Platform"/>
            <consortium name="The Broad Institute Genome Sequencing Center for Infectious Disease"/>
            <person name="Wu L."/>
            <person name="Ma J."/>
        </authorList>
    </citation>
    <scope>NUCLEOTIDE SEQUENCE [LARGE SCALE GENOMIC DNA]</scope>
    <source>
        <strain evidence="11">JCM 3146</strain>
    </source>
</reference>
<protein>
    <recommendedName>
        <fullName evidence="3">phospholipase D</fullName>
        <ecNumber evidence="3">3.1.4.4</ecNumber>
    </recommendedName>
</protein>
<evidence type="ECO:0000256" key="8">
    <source>
        <dbReference type="SAM" id="SignalP"/>
    </source>
</evidence>
<name>A0ABP3GBS4_9ACTN</name>
<feature type="region of interest" description="Disordered" evidence="7">
    <location>
        <begin position="31"/>
        <end position="57"/>
    </location>
</feature>
<sequence>MTMRWTARLAVLAVCGLAAGTLPPGTAALAAAGRPPAGDPRPVAARPGAGGTGNSAVQSIFNAPQAGSAKREAISGHVARLIAGTPAGGTIAVAMYHFSSLDTARQLIAASRRKVHVQVVLDHESAAYAAYKKLRAGLGADTQKLSWVVTCGRDRGCIGPSFNHNKFFLFSSTRGTANLVLQTSANATDGARDTQWNDALTIHDAGVYAAYLRYFQDLAAQHRTGDYHRTVQAGPYRIDFFPWAKGDPISDALDKVSCAGGTRLRLSVGHLTWAPIAKRLWKLDDEGCRVQIVFDQVGRRAARRLTKPGGRHGNPEIRYLSENARVYAHSKYLLIDGDYQGTRQKIVLTGSPNYTDVGFHSHDEAMITMADGALDDGYAANFDAVFARAHAVKATDVNSVPEAVYDQGGDSVPGPVE</sequence>
<dbReference type="Pfam" id="PF13091">
    <property type="entry name" value="PLDc_2"/>
    <property type="match status" value="2"/>
</dbReference>
<evidence type="ECO:0000256" key="3">
    <source>
        <dbReference type="ARBA" id="ARBA00012027"/>
    </source>
</evidence>
<evidence type="ECO:0000313" key="10">
    <source>
        <dbReference type="EMBL" id="GAA0339917.1"/>
    </source>
</evidence>
<organism evidence="10 11">
    <name type="scientific">Actinoallomurus spadix</name>
    <dbReference type="NCBI Taxonomy" id="79912"/>
    <lineage>
        <taxon>Bacteria</taxon>
        <taxon>Bacillati</taxon>
        <taxon>Actinomycetota</taxon>
        <taxon>Actinomycetes</taxon>
        <taxon>Streptosporangiales</taxon>
        <taxon>Thermomonosporaceae</taxon>
        <taxon>Actinoallomurus</taxon>
    </lineage>
</organism>
<comment type="similarity">
    <text evidence="2">Belongs to the phospholipase D family.</text>
</comment>
<dbReference type="PANTHER" id="PTHR43856:SF1">
    <property type="entry name" value="MITOCHONDRIAL CARDIOLIPIN HYDROLASE"/>
    <property type="match status" value="1"/>
</dbReference>
<evidence type="ECO:0000256" key="4">
    <source>
        <dbReference type="ARBA" id="ARBA00022801"/>
    </source>
</evidence>
<keyword evidence="4" id="KW-0378">Hydrolase</keyword>
<keyword evidence="6" id="KW-0443">Lipid metabolism</keyword>
<evidence type="ECO:0000313" key="11">
    <source>
        <dbReference type="Proteomes" id="UP001501822"/>
    </source>
</evidence>
<dbReference type="InterPro" id="IPR051406">
    <property type="entry name" value="PLD_domain"/>
</dbReference>
<evidence type="ECO:0000256" key="1">
    <source>
        <dbReference type="ARBA" id="ARBA00000798"/>
    </source>
</evidence>
<keyword evidence="11" id="KW-1185">Reference proteome</keyword>